<organism evidence="1">
    <name type="scientific">Tomelloso virus</name>
    <dbReference type="NCBI Taxonomy" id="2053981"/>
    <lineage>
        <taxon>Viruses</taxon>
        <taxon>Viruses incertae sedis</taxon>
        <taxon>Naldaviricetes</taxon>
        <taxon>Lefavirales</taxon>
        <taxon>Nudiviridae</taxon>
        <taxon>Alphanudivirus</taxon>
        <taxon>Alphanudivirus alterdromelanogasteris</taxon>
    </lineage>
</organism>
<dbReference type="GeneID" id="41701452"/>
<evidence type="ECO:0000313" key="2">
    <source>
        <dbReference type="Proteomes" id="UP000289333"/>
    </source>
</evidence>
<dbReference type="RefSeq" id="YP_009553402.1">
    <property type="nucleotide sequence ID" value="NC_040789.1"/>
</dbReference>
<evidence type="ECO:0000313" key="1">
    <source>
        <dbReference type="EMBL" id="ATY70176.1"/>
    </source>
</evidence>
<dbReference type="KEGG" id="vg:41701452"/>
<accession>A0A2H4T2M0</accession>
<name>A0A2H4T2M0_9VIRU</name>
<sequence>MLDSTLKRSNGDIEPQHLNAKRARIVENILQIDSCPTTFALEQTFVSNYKPKQYTFNLDNTASVILSRSLKTSYIWPTDQPLTIDVLKVFAENGHTLGIDYSQTYCRMFALDLDCICRKNASTIEHLSESIVASIVTLLNSIFDQTFGIKNAKFSIWNNKCGFHIYTDIPVTMPTHLFLKKQLESHVDLLNQPVIIEVPNIMPLPYSAKCTGEPYKQGILDHNLELMPLTVSKKNDGFLEMFAFQRIALDGRTVAKIKSIIGDEFLTKMANHVIRKNNPRLVNISSIQMYDNFQYMTQFEEYIRQMSAQYNDQMTSIQNVNLEEFSSDERLQIRLFIGNINRLFGTPGDESCDTFIKLAAVDYGGLYLQPFIAALFLDLQFNDQFTDFERFRLLLRKIFESAMLQYKTVERFIDLVNIQTFQAYSKEGSESILNHLHYLISHNVLPTQTLEEKINTIMEKVTDTTASVVKAAIQKESQNRDKTRAEAIATDVLEKFTAIFLELRLIYFDQTTLRYYYLNPAVNCSYETTSKLAEGVFSSIIRPWIGYSKSATTVLKNKLDRSHEMFLCEPINFTPTEYMFATRVGVFNSATGMYTANTRFLRFSKYREISIWPYNEEQVSFYAQNEAVLQHYRVVETFLDDIHKKLFEFYTHCVFAPAMIQLRSIMMIEERFIGQIFSLLSNHHKTGNFECAAFLIEYYQFDPKLVYLMIHLCNEYGGIEIFFSYSALCSKIFQTPHVSSILWAEKFQHILGNASYDSTKETHLEKLKSLRGENIENVDVTTYLLIIVVLVCIVKCRSYVEFIRAFDIKLPKKVTPHPRYENFEPLTTVSTMRDNMMRARKIVFGDNLTPFQHTLVDELLSICLSANFKPETIVNYLTAVGSTFIPINVLKKLLLIHGDQNVGKSWACKKIAALMKPSVNRLEDISEVMSRASIAEYSAVILNEAKSLSASQLKIVTGNDDTSSKVFFSQKYELQQMQTHLFGATNIHVTFKGSDDIDQTSVSRLYAIMFTGVINSEINHQNLLSMMTDGCYFDGILSSVFDQTVNALRWLSFGIYMKVRDINYFPRLDLKCDTCREYQHTVHYNNSSLYKFMVDCGIVSEPGFNISKQRLSNIVRQNIEKTGKFSSFAMFRSAFEKQYNMSFDRTDFIKNFQQVGLIQHVTDNMRAIESSGSIITYADITQRLTMYTDSNDQDSASSYFQRTYSKYYDHEELVYKNVSFATDVGEAYDGNEHSGCGDILTIDRDSLVMQSI</sequence>
<keyword evidence="2" id="KW-1185">Reference proteome</keyword>
<dbReference type="InterPro" id="IPR027417">
    <property type="entry name" value="P-loop_NTPase"/>
</dbReference>
<dbReference type="Gene3D" id="3.40.50.300">
    <property type="entry name" value="P-loop containing nucleotide triphosphate hydrolases"/>
    <property type="match status" value="1"/>
</dbReference>
<dbReference type="SUPFAM" id="SSF52540">
    <property type="entry name" value="P-loop containing nucleoside triphosphate hydrolases"/>
    <property type="match status" value="1"/>
</dbReference>
<reference evidence="1" key="1">
    <citation type="journal article" date="2021" name="Virus">
        <title>The discovery, distribution and diversity of DNA viruses associated with Drosophila melanogaster in Europe.</title>
        <authorList>
            <person name="Wallace M.A."/>
            <person name="Coffman K.A."/>
            <person name="Gilbert C."/>
            <person name="Ravindran S."/>
            <person name="Albery G.F."/>
            <person name="Abbott J."/>
            <person name="Argyridou E."/>
            <person name="Bellosta P."/>
            <person name="Betancourt A.J."/>
            <person name="Colinet H."/>
            <person name="Eric K."/>
            <person name="Glaser-Schmitt A."/>
            <person name="Grath S."/>
            <person name="Jelic M."/>
            <person name="Kankare M."/>
            <person name="Kozeretska I."/>
            <person name="Loeschcke V."/>
            <person name="Montchamp-Moreau C."/>
            <person name="Ometto L."/>
            <person name="Onder B.S."/>
            <person name="Orengo D.J."/>
            <person name="Parsch J."/>
            <person name="Pascual M."/>
            <person name="Patenkovic A."/>
            <person name="Puerma E."/>
            <person name="Ritchie M.G."/>
            <person name="Rota-Stabelli O."/>
            <person name="Schou M.F."/>
            <person name="Serga S.V."/>
            <person name="Stamenkovic-Radak M."/>
            <person name="Tanaskovic M."/>
            <person name="Veselinovic M.S."/>
            <person name="Vieira J."/>
            <person name="Vieira C.P."/>
            <person name="Kapun M."/>
            <person name="Flatt T."/>
            <person name="Gonzalez J."/>
            <person name="Staubach F."/>
            <person name="Obbard D.J."/>
        </authorList>
    </citation>
    <scope>NUCLEOTIDE SEQUENCE</scope>
    <source>
        <strain evidence="1">DrosEU28 Tomelloso 2015</strain>
    </source>
</reference>
<dbReference type="EMBL" id="KY457233">
    <property type="protein sequence ID" value="ATY70176.1"/>
    <property type="molecule type" value="Genomic_DNA"/>
</dbReference>
<proteinExistence type="predicted"/>
<protein>
    <submittedName>
        <fullName evidence="1">DNAhel</fullName>
    </submittedName>
</protein>
<dbReference type="Proteomes" id="UP000289333">
    <property type="component" value="Segment"/>
</dbReference>